<feature type="region of interest" description="Disordered" evidence="1">
    <location>
        <begin position="1"/>
        <end position="20"/>
    </location>
</feature>
<dbReference type="EMBL" id="JBBPBN010000011">
    <property type="protein sequence ID" value="KAK9028542.1"/>
    <property type="molecule type" value="Genomic_DNA"/>
</dbReference>
<reference evidence="2 3" key="1">
    <citation type="journal article" date="2024" name="G3 (Bethesda)">
        <title>Genome assembly of Hibiscus sabdariffa L. provides insights into metabolisms of medicinal natural products.</title>
        <authorList>
            <person name="Kim T."/>
        </authorList>
    </citation>
    <scope>NUCLEOTIDE SEQUENCE [LARGE SCALE GENOMIC DNA]</scope>
    <source>
        <strain evidence="2">TK-2024</strain>
        <tissue evidence="2">Old leaves</tissue>
    </source>
</reference>
<gene>
    <name evidence="2" type="ORF">V6N11_025698</name>
</gene>
<name>A0ABR2STD2_9ROSI</name>
<evidence type="ECO:0000313" key="2">
    <source>
        <dbReference type="EMBL" id="KAK9028542.1"/>
    </source>
</evidence>
<dbReference type="Proteomes" id="UP001396334">
    <property type="component" value="Unassembled WGS sequence"/>
</dbReference>
<feature type="region of interest" description="Disordered" evidence="1">
    <location>
        <begin position="62"/>
        <end position="97"/>
    </location>
</feature>
<proteinExistence type="predicted"/>
<comment type="caution">
    <text evidence="2">The sequence shown here is derived from an EMBL/GenBank/DDBJ whole genome shotgun (WGS) entry which is preliminary data.</text>
</comment>
<evidence type="ECO:0000313" key="3">
    <source>
        <dbReference type="Proteomes" id="UP001396334"/>
    </source>
</evidence>
<sequence length="116" mass="12165">MGDLGTDTPPQVSIPGVSTKGVSIPSLRYRYLGAFQGVPIPSLAGTDTQILVLELGIDTTDRAEDTAHSGSPRPSHEHGSLGVSEAESRHAQQPTKAKLMIPLILPSIISTTSHPC</sequence>
<organism evidence="2 3">
    <name type="scientific">Hibiscus sabdariffa</name>
    <name type="common">roselle</name>
    <dbReference type="NCBI Taxonomy" id="183260"/>
    <lineage>
        <taxon>Eukaryota</taxon>
        <taxon>Viridiplantae</taxon>
        <taxon>Streptophyta</taxon>
        <taxon>Embryophyta</taxon>
        <taxon>Tracheophyta</taxon>
        <taxon>Spermatophyta</taxon>
        <taxon>Magnoliopsida</taxon>
        <taxon>eudicotyledons</taxon>
        <taxon>Gunneridae</taxon>
        <taxon>Pentapetalae</taxon>
        <taxon>rosids</taxon>
        <taxon>malvids</taxon>
        <taxon>Malvales</taxon>
        <taxon>Malvaceae</taxon>
        <taxon>Malvoideae</taxon>
        <taxon>Hibiscus</taxon>
    </lineage>
</organism>
<protein>
    <submittedName>
        <fullName evidence="2">Uncharacterized protein</fullName>
    </submittedName>
</protein>
<keyword evidence="3" id="KW-1185">Reference proteome</keyword>
<accession>A0ABR2STD2</accession>
<evidence type="ECO:0000256" key="1">
    <source>
        <dbReference type="SAM" id="MobiDB-lite"/>
    </source>
</evidence>